<keyword evidence="3" id="KW-0732">Signal</keyword>
<dbReference type="InterPro" id="IPR011990">
    <property type="entry name" value="TPR-like_helical_dom_sf"/>
</dbReference>
<comment type="caution">
    <text evidence="4">The sequence shown here is derived from an EMBL/GenBank/DDBJ whole genome shotgun (WGS) entry which is preliminary data.</text>
</comment>
<dbReference type="AlphaFoldDB" id="A0A431TYH0"/>
<reference evidence="4 5" key="1">
    <citation type="submission" date="2018-12" db="EMBL/GenBank/DDBJ databases">
        <title>Hymenobacter gummosus sp. nov., isolated from a spring.</title>
        <authorList>
            <person name="Nie L."/>
        </authorList>
    </citation>
    <scope>NUCLEOTIDE SEQUENCE [LARGE SCALE GENOMIC DNA]</scope>
    <source>
        <strain evidence="4 5">KCTC 52166</strain>
    </source>
</reference>
<dbReference type="SUPFAM" id="SSF48452">
    <property type="entry name" value="TPR-like"/>
    <property type="match status" value="1"/>
</dbReference>
<organism evidence="4 5">
    <name type="scientific">Hymenobacter gummosus</name>
    <dbReference type="NCBI Taxonomy" id="1776032"/>
    <lineage>
        <taxon>Bacteria</taxon>
        <taxon>Pseudomonadati</taxon>
        <taxon>Bacteroidota</taxon>
        <taxon>Cytophagia</taxon>
        <taxon>Cytophagales</taxon>
        <taxon>Hymenobacteraceae</taxon>
        <taxon>Hymenobacter</taxon>
    </lineage>
</organism>
<evidence type="ECO:0000313" key="4">
    <source>
        <dbReference type="EMBL" id="RTQ46865.1"/>
    </source>
</evidence>
<dbReference type="InterPro" id="IPR019734">
    <property type="entry name" value="TPR_rpt"/>
</dbReference>
<dbReference type="RefSeq" id="WP_126695186.1">
    <property type="nucleotide sequence ID" value="NZ_RXOF01000014.1"/>
</dbReference>
<dbReference type="PANTHER" id="PTHR44858">
    <property type="entry name" value="TETRATRICOPEPTIDE REPEAT PROTEIN 6"/>
    <property type="match status" value="1"/>
</dbReference>
<evidence type="ECO:0000256" key="2">
    <source>
        <dbReference type="ARBA" id="ARBA00022803"/>
    </source>
</evidence>
<accession>A0A431TYH0</accession>
<evidence type="ECO:0000256" key="1">
    <source>
        <dbReference type="ARBA" id="ARBA00022737"/>
    </source>
</evidence>
<dbReference type="InterPro" id="IPR050498">
    <property type="entry name" value="Ycf3"/>
</dbReference>
<dbReference type="PANTHER" id="PTHR44858:SF1">
    <property type="entry name" value="UDP-N-ACETYLGLUCOSAMINE--PEPTIDE N-ACETYLGLUCOSAMINYLTRANSFERASE SPINDLY-RELATED"/>
    <property type="match status" value="1"/>
</dbReference>
<keyword evidence="5" id="KW-1185">Reference proteome</keyword>
<feature type="chain" id="PRO_5018973997" description="Tetratricopeptide repeat protein" evidence="3">
    <location>
        <begin position="35"/>
        <end position="253"/>
    </location>
</feature>
<dbReference type="SMART" id="SM00028">
    <property type="entry name" value="TPR"/>
    <property type="match status" value="2"/>
</dbReference>
<proteinExistence type="predicted"/>
<dbReference type="Proteomes" id="UP000282184">
    <property type="component" value="Unassembled WGS sequence"/>
</dbReference>
<evidence type="ECO:0000313" key="5">
    <source>
        <dbReference type="Proteomes" id="UP000282184"/>
    </source>
</evidence>
<evidence type="ECO:0000256" key="3">
    <source>
        <dbReference type="SAM" id="SignalP"/>
    </source>
</evidence>
<name>A0A431TYH0_9BACT</name>
<feature type="signal peptide" evidence="3">
    <location>
        <begin position="1"/>
        <end position="34"/>
    </location>
</feature>
<evidence type="ECO:0008006" key="6">
    <source>
        <dbReference type="Google" id="ProtNLM"/>
    </source>
</evidence>
<protein>
    <recommendedName>
        <fullName evidence="6">Tetratricopeptide repeat protein</fullName>
    </recommendedName>
</protein>
<keyword evidence="1" id="KW-0677">Repeat</keyword>
<gene>
    <name evidence="4" type="ORF">EJV47_21070</name>
</gene>
<dbReference type="Gene3D" id="1.25.40.10">
    <property type="entry name" value="Tetratricopeptide repeat domain"/>
    <property type="match status" value="1"/>
</dbReference>
<sequence length="253" mass="28694">MPDSRLSSALRRITSARGFLLAAWLLAAGGAARAQQPDSAEYYFQLGAGYMNTGPVTLRRALGAGEAIGDYTKAQSFDSTYYWAYRNRAYCLEYLQQPARALADYQRAVAAGARRGDPNADDQLLSCARLSEKLGRYADAELAYTRFLALPHLQRQGGAAILLARGDVRRQLQLPTQAADDYRRCLQVIYHQLWLARTATDVYDRSWRQQEVPALRALWQQVQERLQGRFLGQLLEAPPWEDEPREDGWYRKS</sequence>
<keyword evidence="2" id="KW-0802">TPR repeat</keyword>
<dbReference type="EMBL" id="RXOF01000014">
    <property type="protein sequence ID" value="RTQ46865.1"/>
    <property type="molecule type" value="Genomic_DNA"/>
</dbReference>